<evidence type="ECO:0000313" key="2">
    <source>
        <dbReference type="Proteomes" id="UP000462055"/>
    </source>
</evidence>
<name>A0A6I4ME71_9ACTN</name>
<organism evidence="1 2">
    <name type="scientific">Actinomadura physcomitrii</name>
    <dbReference type="NCBI Taxonomy" id="2650748"/>
    <lineage>
        <taxon>Bacteria</taxon>
        <taxon>Bacillati</taxon>
        <taxon>Actinomycetota</taxon>
        <taxon>Actinomycetes</taxon>
        <taxon>Streptosporangiales</taxon>
        <taxon>Thermomonosporaceae</taxon>
        <taxon>Actinomadura</taxon>
    </lineage>
</organism>
<dbReference type="RefSeq" id="WP_151593418.1">
    <property type="nucleotide sequence ID" value="NZ_WBMS02000007.1"/>
</dbReference>
<dbReference type="EMBL" id="WBMS02000007">
    <property type="protein sequence ID" value="MWA00889.1"/>
    <property type="molecule type" value="Genomic_DNA"/>
</dbReference>
<reference evidence="1" key="1">
    <citation type="submission" date="2019-12" db="EMBL/GenBank/DDBJ databases">
        <title>Actinomadura physcomitrii sp. nov., a novel actinomycete isolated from moss [Physcomitrium sphaericum (Ludw) Fuernr].</title>
        <authorList>
            <person name="Zhuang X."/>
        </authorList>
    </citation>
    <scope>NUCLEOTIDE SEQUENCE [LARGE SCALE GENOMIC DNA]</scope>
    <source>
        <strain evidence="1">LD22</strain>
    </source>
</reference>
<dbReference type="Proteomes" id="UP000462055">
    <property type="component" value="Unassembled WGS sequence"/>
</dbReference>
<sequence length="61" mass="7004">MTTEIADHITHDRVREQVKEHYSSFEVLTADDVASAILYSLDRPSHVAVNELLIRLALQRE</sequence>
<keyword evidence="2" id="KW-1185">Reference proteome</keyword>
<comment type="caution">
    <text evidence="1">The sequence shown here is derived from an EMBL/GenBank/DDBJ whole genome shotgun (WGS) entry which is preliminary data.</text>
</comment>
<evidence type="ECO:0008006" key="3">
    <source>
        <dbReference type="Google" id="ProtNLM"/>
    </source>
</evidence>
<proteinExistence type="predicted"/>
<gene>
    <name evidence="1" type="ORF">F8568_010945</name>
</gene>
<protein>
    <recommendedName>
        <fullName evidence="3">Oxidoreductase</fullName>
    </recommendedName>
</protein>
<dbReference type="AlphaFoldDB" id="A0A6I4ME71"/>
<accession>A0A6I4ME71</accession>
<evidence type="ECO:0000313" key="1">
    <source>
        <dbReference type="EMBL" id="MWA00889.1"/>
    </source>
</evidence>